<keyword evidence="7" id="KW-0325">Glycoprotein</keyword>
<evidence type="ECO:0000256" key="9">
    <source>
        <dbReference type="SAM" id="Phobius"/>
    </source>
</evidence>
<feature type="region of interest" description="Disordered" evidence="8">
    <location>
        <begin position="37"/>
        <end position="68"/>
    </location>
</feature>
<evidence type="ECO:0000256" key="8">
    <source>
        <dbReference type="SAM" id="MobiDB-lite"/>
    </source>
</evidence>
<sequence>MKVPNRFINQIYEILSTDIDIGISNILGNVFSSSLLPPPPSSPPSPSPSPSSQSAAPSSTSDASAQASRTNGTITNANLIFSVEFWQPFISLESNENNSTLICGPLLGYLIELSNKLHCNLTYVPDLNNEIEPYEIFKQKQIHLLLTPYAPMNFFEEDAKNLMHLSRIFGDIPTISILSAKRETTIDLNSLKPFNIAFIHFFLIFFSVIAFVVLSIGPVWYGNARSNLALWLIQAVLRQAIHRFDHRQRCRPIFVNLIWLTFFLQLFISNLLLSFYQFSTSFDTIDDLGQLIKHEAMQIFVFKGETGEKMLMNPNDIYYNRVKKRILVEGNQWHNCFRSIIQLIHSLNLSINIFLDCGIRSIVVIKDPSNEEIDDWQKLMAERIHDRKLAIISDKYYLDYFYNTYIELYPNLHRSLENELTLPYFLPLSNNNSYHLDSVINRLIMALSESGIYNHWVIETLNMNRLQNIELEIEMHGEAKSFSVKPLSLEGMESIFYLLITFHSFATIILIIEFIHSTITTTTSATTTLI</sequence>
<dbReference type="EnsemblMetazoa" id="SSS_3733s_mrna">
    <property type="protein sequence ID" value="KAF7488731.1"/>
    <property type="gene ID" value="SSS_3733"/>
</dbReference>
<evidence type="ECO:0000256" key="7">
    <source>
        <dbReference type="ARBA" id="ARBA00023180"/>
    </source>
</evidence>
<dbReference type="InterPro" id="IPR052192">
    <property type="entry name" value="Insect_Ionotropic_Sensory_Rcpt"/>
</dbReference>
<evidence type="ECO:0000256" key="4">
    <source>
        <dbReference type="ARBA" id="ARBA00022989"/>
    </source>
</evidence>
<dbReference type="PANTHER" id="PTHR42643:SF24">
    <property type="entry name" value="IONOTROPIC RECEPTOR 60A"/>
    <property type="match status" value="1"/>
</dbReference>
<dbReference type="Proteomes" id="UP000070412">
    <property type="component" value="Unassembled WGS sequence"/>
</dbReference>
<keyword evidence="5 9" id="KW-0472">Membrane</keyword>
<evidence type="ECO:0000313" key="11">
    <source>
        <dbReference type="EnsemblMetazoa" id="KAF7488731.1"/>
    </source>
</evidence>
<evidence type="ECO:0000256" key="6">
    <source>
        <dbReference type="ARBA" id="ARBA00023170"/>
    </source>
</evidence>
<name>A0A834V9R9_SARSC</name>
<proteinExistence type="predicted"/>
<feature type="compositionally biased region" description="Low complexity" evidence="8">
    <location>
        <begin position="50"/>
        <end position="68"/>
    </location>
</feature>
<feature type="transmembrane region" description="Helical" evidence="9">
    <location>
        <begin position="253"/>
        <end position="276"/>
    </location>
</feature>
<evidence type="ECO:0000256" key="5">
    <source>
        <dbReference type="ARBA" id="ARBA00023136"/>
    </source>
</evidence>
<evidence type="ECO:0000256" key="2">
    <source>
        <dbReference type="ARBA" id="ARBA00022475"/>
    </source>
</evidence>
<accession>A0A834V9R9</accession>
<dbReference type="OrthoDB" id="6515883at2759"/>
<organism evidence="10">
    <name type="scientific">Sarcoptes scabiei</name>
    <name type="common">Itch mite</name>
    <name type="synonym">Acarus scabiei</name>
    <dbReference type="NCBI Taxonomy" id="52283"/>
    <lineage>
        <taxon>Eukaryota</taxon>
        <taxon>Metazoa</taxon>
        <taxon>Ecdysozoa</taxon>
        <taxon>Arthropoda</taxon>
        <taxon>Chelicerata</taxon>
        <taxon>Arachnida</taxon>
        <taxon>Acari</taxon>
        <taxon>Acariformes</taxon>
        <taxon>Sarcoptiformes</taxon>
        <taxon>Astigmata</taxon>
        <taxon>Psoroptidia</taxon>
        <taxon>Sarcoptoidea</taxon>
        <taxon>Sarcoptidae</taxon>
        <taxon>Sarcoptinae</taxon>
        <taxon>Sarcoptes</taxon>
    </lineage>
</organism>
<evidence type="ECO:0000256" key="1">
    <source>
        <dbReference type="ARBA" id="ARBA00004651"/>
    </source>
</evidence>
<reference evidence="12" key="1">
    <citation type="journal article" date="2020" name="PLoS Negl. Trop. Dis.">
        <title>High-quality nuclear genome for Sarcoptes scabiei-A critical resource for a neglected parasite.</title>
        <authorList>
            <person name="Korhonen P.K."/>
            <person name="Gasser R.B."/>
            <person name="Ma G."/>
            <person name="Wang T."/>
            <person name="Stroehlein A.J."/>
            <person name="Young N.D."/>
            <person name="Ang C.S."/>
            <person name="Fernando D.D."/>
            <person name="Lu H.C."/>
            <person name="Taylor S."/>
            <person name="Reynolds S.L."/>
            <person name="Mofiz E."/>
            <person name="Najaraj S.H."/>
            <person name="Gowda H."/>
            <person name="Madugundu A."/>
            <person name="Renuse S."/>
            <person name="Holt D."/>
            <person name="Pandey A."/>
            <person name="Papenfuss A.T."/>
            <person name="Fischer K."/>
        </authorList>
    </citation>
    <scope>NUCLEOTIDE SEQUENCE [LARGE SCALE GENOMIC DNA]</scope>
</reference>
<reference evidence="11" key="3">
    <citation type="submission" date="2022-06" db="UniProtKB">
        <authorList>
            <consortium name="EnsemblMetazoa"/>
        </authorList>
    </citation>
    <scope>IDENTIFICATION</scope>
</reference>
<protein>
    <submittedName>
        <fullName evidence="10 11">Uncharacterized protein</fullName>
    </submittedName>
</protein>
<dbReference type="EMBL" id="WVUK01000065">
    <property type="protein sequence ID" value="KAF7488731.1"/>
    <property type="molecule type" value="Genomic_DNA"/>
</dbReference>
<keyword evidence="4 9" id="KW-1133">Transmembrane helix</keyword>
<keyword evidence="12" id="KW-1185">Reference proteome</keyword>
<feature type="compositionally biased region" description="Pro residues" evidence="8">
    <location>
        <begin position="37"/>
        <end position="49"/>
    </location>
</feature>
<reference evidence="10" key="2">
    <citation type="submission" date="2020-01" db="EMBL/GenBank/DDBJ databases">
        <authorList>
            <person name="Korhonen P.K.K."/>
            <person name="Guangxu M.G."/>
            <person name="Wang T.W."/>
            <person name="Stroehlein A.J.S."/>
            <person name="Young N.D."/>
            <person name="Ang C.-S.A."/>
            <person name="Fernando D.W.F."/>
            <person name="Lu H.L."/>
            <person name="Taylor S.T."/>
            <person name="Ehtesham M.E.M."/>
            <person name="Najaraj S.H.N."/>
            <person name="Harsha G.H.G."/>
            <person name="Madugundu A.M."/>
            <person name="Renuse S.R."/>
            <person name="Holt D.H."/>
            <person name="Pandey A.P."/>
            <person name="Papenfuss A.P."/>
            <person name="Gasser R.B.G."/>
            <person name="Fischer K.F."/>
        </authorList>
    </citation>
    <scope>NUCLEOTIDE SEQUENCE</scope>
    <source>
        <strain evidence="10">SSS_KF_BRIS2020</strain>
    </source>
</reference>
<evidence type="ECO:0000256" key="3">
    <source>
        <dbReference type="ARBA" id="ARBA00022692"/>
    </source>
</evidence>
<feature type="transmembrane region" description="Helical" evidence="9">
    <location>
        <begin position="196"/>
        <end position="218"/>
    </location>
</feature>
<keyword evidence="3 9" id="KW-0812">Transmembrane</keyword>
<comment type="subcellular location">
    <subcellularLocation>
        <location evidence="1">Cell membrane</location>
        <topology evidence="1">Multi-pass membrane protein</topology>
    </subcellularLocation>
</comment>
<gene>
    <name evidence="10" type="ORF">SSS_3733</name>
</gene>
<dbReference type="PANTHER" id="PTHR42643">
    <property type="entry name" value="IONOTROPIC RECEPTOR 20A-RELATED"/>
    <property type="match status" value="1"/>
</dbReference>
<keyword evidence="6" id="KW-0675">Receptor</keyword>
<dbReference type="AlphaFoldDB" id="A0A834V9R9"/>
<evidence type="ECO:0000313" key="10">
    <source>
        <dbReference type="EMBL" id="KAF7488731.1"/>
    </source>
</evidence>
<feature type="transmembrane region" description="Helical" evidence="9">
    <location>
        <begin position="495"/>
        <end position="515"/>
    </location>
</feature>
<evidence type="ECO:0000313" key="12">
    <source>
        <dbReference type="Proteomes" id="UP000070412"/>
    </source>
</evidence>
<keyword evidence="2" id="KW-1003">Cell membrane</keyword>
<dbReference type="GO" id="GO:0005886">
    <property type="term" value="C:plasma membrane"/>
    <property type="evidence" value="ECO:0007669"/>
    <property type="project" value="UniProtKB-SubCell"/>
</dbReference>